<feature type="domain" description="Peptidase M50" evidence="8">
    <location>
        <begin position="186"/>
        <end position="331"/>
    </location>
</feature>
<comment type="subcellular location">
    <subcellularLocation>
        <location evidence="2">Endomembrane system</location>
        <topology evidence="2">Multi-pass membrane protein</topology>
    </subcellularLocation>
</comment>
<dbReference type="InterPro" id="IPR008915">
    <property type="entry name" value="Peptidase_M50"/>
</dbReference>
<dbReference type="Pfam" id="PF02163">
    <property type="entry name" value="Peptidase_M50"/>
    <property type="match status" value="1"/>
</dbReference>
<sequence length="503" mass="56890">MTEAKPRFRPDILRHTHDEAHGGRSIILEDPLANKFFRISPYEYELLSILDGTLSLRDAIDRLKLRGRHFTLNHAAKLADKFSKAGLLLGTSYGTSKVQTDFKDKLQQELRQRSILKLYYLYIPVLNPDKFLEKTLKIWKIFANRITLAIALLLIPGAVYLLVIGLQRFEAEYLFFFNLQNLIVLWIAIAIVKLIHEFSHAYTAKSFGLRVPEMGVAFLIFFPCLYCNTTAAWQLSDRKERMSIALAGVLSEVAVAVIATYIWYFTKPGLLNSIAFYLVAISVISSVLFNGNPLLKFDGYFVMSDWLRIPNLQAKAFNFLRYLFFNRVLGVEAIEAPGSSIKESSILVSYGILAFLYRIVLYAGIIERIYSKFDKTLGLILGAIAFAMFIVRPLGRGGANLLRRRSEMHFRPRGLTVFLVLAIGIVLMVACPWSEHSVYPCYLESAIVRQIVVPADAPVRQVAIRQGNVVKSGEILFSLNPVPLIHNLKDKQAGRSFIKAEIA</sequence>
<dbReference type="AlphaFoldDB" id="A0A9D6V4W6"/>
<dbReference type="Proteomes" id="UP000807825">
    <property type="component" value="Unassembled WGS sequence"/>
</dbReference>
<feature type="transmembrane region" description="Helical" evidence="7">
    <location>
        <begin position="270"/>
        <end position="289"/>
    </location>
</feature>
<proteinExistence type="inferred from homology"/>
<dbReference type="InterPro" id="IPR001193">
    <property type="entry name" value="MBTPS2"/>
</dbReference>
<dbReference type="GO" id="GO:0005737">
    <property type="term" value="C:cytoplasm"/>
    <property type="evidence" value="ECO:0007669"/>
    <property type="project" value="TreeGrafter"/>
</dbReference>
<evidence type="ECO:0000256" key="6">
    <source>
        <dbReference type="ARBA" id="ARBA00023136"/>
    </source>
</evidence>
<comment type="similarity">
    <text evidence="3">Belongs to the peptidase M50B family.</text>
</comment>
<evidence type="ECO:0000256" key="3">
    <source>
        <dbReference type="ARBA" id="ARBA00007931"/>
    </source>
</evidence>
<feature type="non-terminal residue" evidence="9">
    <location>
        <position position="503"/>
    </location>
</feature>
<feature type="transmembrane region" description="Helical" evidence="7">
    <location>
        <begin position="415"/>
        <end position="433"/>
    </location>
</feature>
<feature type="transmembrane region" description="Helical" evidence="7">
    <location>
        <begin position="377"/>
        <end position="395"/>
    </location>
</feature>
<evidence type="ECO:0000313" key="10">
    <source>
        <dbReference type="Proteomes" id="UP000807825"/>
    </source>
</evidence>
<comment type="cofactor">
    <cofactor evidence="1">
        <name>Zn(2+)</name>
        <dbReference type="ChEBI" id="CHEBI:29105"/>
    </cofactor>
</comment>
<comment type="caution">
    <text evidence="9">The sequence shown here is derived from an EMBL/GenBank/DDBJ whole genome shotgun (WGS) entry which is preliminary data.</text>
</comment>
<dbReference type="PANTHER" id="PTHR13325:SF3">
    <property type="entry name" value="MEMBRANE-BOUND TRANSCRIPTION FACTOR SITE-2 PROTEASE"/>
    <property type="match status" value="1"/>
</dbReference>
<dbReference type="GO" id="GO:0031293">
    <property type="term" value="P:membrane protein intracellular domain proteolysis"/>
    <property type="evidence" value="ECO:0007669"/>
    <property type="project" value="TreeGrafter"/>
</dbReference>
<evidence type="ECO:0000313" key="9">
    <source>
        <dbReference type="EMBL" id="MBI5250031.1"/>
    </source>
</evidence>
<feature type="transmembrane region" description="Helical" evidence="7">
    <location>
        <begin position="216"/>
        <end position="236"/>
    </location>
</feature>
<evidence type="ECO:0000256" key="4">
    <source>
        <dbReference type="ARBA" id="ARBA00022692"/>
    </source>
</evidence>
<keyword evidence="4 7" id="KW-0812">Transmembrane</keyword>
<keyword evidence="5 7" id="KW-1133">Transmembrane helix</keyword>
<gene>
    <name evidence="9" type="ORF">HY912_11100</name>
</gene>
<dbReference type="GO" id="GO:0016020">
    <property type="term" value="C:membrane"/>
    <property type="evidence" value="ECO:0007669"/>
    <property type="project" value="InterPro"/>
</dbReference>
<dbReference type="EMBL" id="JACRDE010000299">
    <property type="protein sequence ID" value="MBI5250031.1"/>
    <property type="molecule type" value="Genomic_DNA"/>
</dbReference>
<evidence type="ECO:0000256" key="2">
    <source>
        <dbReference type="ARBA" id="ARBA00004127"/>
    </source>
</evidence>
<name>A0A9D6V4W6_9BACT</name>
<evidence type="ECO:0000256" key="7">
    <source>
        <dbReference type="SAM" id="Phobius"/>
    </source>
</evidence>
<evidence type="ECO:0000256" key="5">
    <source>
        <dbReference type="ARBA" id="ARBA00022989"/>
    </source>
</evidence>
<evidence type="ECO:0000256" key="1">
    <source>
        <dbReference type="ARBA" id="ARBA00001947"/>
    </source>
</evidence>
<accession>A0A9D6V4W6</accession>
<evidence type="ECO:0000259" key="8">
    <source>
        <dbReference type="Pfam" id="PF02163"/>
    </source>
</evidence>
<dbReference type="GO" id="GO:0004222">
    <property type="term" value="F:metalloendopeptidase activity"/>
    <property type="evidence" value="ECO:0007669"/>
    <property type="project" value="InterPro"/>
</dbReference>
<keyword evidence="6 7" id="KW-0472">Membrane</keyword>
<feature type="transmembrane region" description="Helical" evidence="7">
    <location>
        <begin position="146"/>
        <end position="167"/>
    </location>
</feature>
<dbReference type="GO" id="GO:0012505">
    <property type="term" value="C:endomembrane system"/>
    <property type="evidence" value="ECO:0007669"/>
    <property type="project" value="UniProtKB-SubCell"/>
</dbReference>
<feature type="transmembrane region" description="Helical" evidence="7">
    <location>
        <begin position="242"/>
        <end position="263"/>
    </location>
</feature>
<organism evidence="9 10">
    <name type="scientific">Desulfomonile tiedjei</name>
    <dbReference type="NCBI Taxonomy" id="2358"/>
    <lineage>
        <taxon>Bacteria</taxon>
        <taxon>Pseudomonadati</taxon>
        <taxon>Thermodesulfobacteriota</taxon>
        <taxon>Desulfomonilia</taxon>
        <taxon>Desulfomonilales</taxon>
        <taxon>Desulfomonilaceae</taxon>
        <taxon>Desulfomonile</taxon>
    </lineage>
</organism>
<dbReference type="PANTHER" id="PTHR13325">
    <property type="entry name" value="PROTEASE M50 MEMBRANE-BOUND TRANSCRIPTION FACTOR SITE 2 PROTEASE"/>
    <property type="match status" value="1"/>
</dbReference>
<feature type="transmembrane region" description="Helical" evidence="7">
    <location>
        <begin position="347"/>
        <end position="365"/>
    </location>
</feature>
<protein>
    <recommendedName>
        <fullName evidence="8">Peptidase M50 domain-containing protein</fullName>
    </recommendedName>
</protein>
<feature type="transmembrane region" description="Helical" evidence="7">
    <location>
        <begin position="173"/>
        <end position="195"/>
    </location>
</feature>
<reference evidence="9" key="1">
    <citation type="submission" date="2020-07" db="EMBL/GenBank/DDBJ databases">
        <title>Huge and variable diversity of episymbiotic CPR bacteria and DPANN archaea in groundwater ecosystems.</title>
        <authorList>
            <person name="He C.Y."/>
            <person name="Keren R."/>
            <person name="Whittaker M."/>
            <person name="Farag I.F."/>
            <person name="Doudna J."/>
            <person name="Cate J.H.D."/>
            <person name="Banfield J.F."/>
        </authorList>
    </citation>
    <scope>NUCLEOTIDE SEQUENCE</scope>
    <source>
        <strain evidence="9">NC_groundwater_1664_Pr3_B-0.1um_52_9</strain>
    </source>
</reference>